<keyword evidence="3" id="KW-1185">Reference proteome</keyword>
<name>A0A1I2BT45_9BACT</name>
<dbReference type="Proteomes" id="UP000198964">
    <property type="component" value="Unassembled WGS sequence"/>
</dbReference>
<dbReference type="RefSeq" id="WP_093918237.1">
    <property type="nucleotide sequence ID" value="NZ_FONW01000001.1"/>
</dbReference>
<evidence type="ECO:0000313" key="3">
    <source>
        <dbReference type="Proteomes" id="UP000198964"/>
    </source>
</evidence>
<dbReference type="Pfam" id="PF07452">
    <property type="entry name" value="CHRD"/>
    <property type="match status" value="1"/>
</dbReference>
<sequence length="169" mass="17503">MKAKSSPLKVKSQIVVVIFLFLFSGLISCNNDDSSDMESSQKIAYSGTFVKSSESVTTSATGTVKATFDPATLKLSYTITWSGLGSNVAAMHFHNEAPVIIEITGFSNTTSGTVSGSATLSSQQATDLASGKIYAQIHTPDYPSGEVLATLTKDSSTPSNPGNGGGSGY</sequence>
<gene>
    <name evidence="2" type="ORF">SAMN05216283_101504</name>
</gene>
<reference evidence="2 3" key="1">
    <citation type="submission" date="2016-10" db="EMBL/GenBank/DDBJ databases">
        <authorList>
            <person name="de Groot N.N."/>
        </authorList>
    </citation>
    <scope>NUCLEOTIDE SEQUENCE [LARGE SCALE GENOMIC DNA]</scope>
    <source>
        <strain evidence="2 3">CGMCC 1.9156</strain>
    </source>
</reference>
<dbReference type="STRING" id="655355.SAMN05216283_101504"/>
<dbReference type="AlphaFoldDB" id="A0A1I2BT45"/>
<dbReference type="PROSITE" id="PS51257">
    <property type="entry name" value="PROKAR_LIPOPROTEIN"/>
    <property type="match status" value="1"/>
</dbReference>
<feature type="domain" description="CHRD" evidence="1">
    <location>
        <begin position="37"/>
        <end position="156"/>
    </location>
</feature>
<evidence type="ECO:0000259" key="1">
    <source>
        <dbReference type="PROSITE" id="PS50933"/>
    </source>
</evidence>
<dbReference type="PROSITE" id="PS50933">
    <property type="entry name" value="CHRD"/>
    <property type="match status" value="1"/>
</dbReference>
<dbReference type="SMART" id="SM00754">
    <property type="entry name" value="CHRD"/>
    <property type="match status" value="1"/>
</dbReference>
<accession>A0A1I2BT45</accession>
<dbReference type="InterPro" id="IPR010895">
    <property type="entry name" value="CHRD"/>
</dbReference>
<organism evidence="2 3">
    <name type="scientific">Sunxiuqinia elliptica</name>
    <dbReference type="NCBI Taxonomy" id="655355"/>
    <lineage>
        <taxon>Bacteria</taxon>
        <taxon>Pseudomonadati</taxon>
        <taxon>Bacteroidota</taxon>
        <taxon>Bacteroidia</taxon>
        <taxon>Marinilabiliales</taxon>
        <taxon>Prolixibacteraceae</taxon>
        <taxon>Sunxiuqinia</taxon>
    </lineage>
</organism>
<protein>
    <submittedName>
        <fullName evidence="2">CHRD domain-containing protein</fullName>
    </submittedName>
</protein>
<evidence type="ECO:0000313" key="2">
    <source>
        <dbReference type="EMBL" id="SFE59205.1"/>
    </source>
</evidence>
<dbReference type="EMBL" id="FONW01000001">
    <property type="protein sequence ID" value="SFE59205.1"/>
    <property type="molecule type" value="Genomic_DNA"/>
</dbReference>
<proteinExistence type="predicted"/>